<dbReference type="KEGG" id="tpx:Turpa_1896"/>
<organism evidence="3 4">
    <name type="scientific">Turneriella parva (strain ATCC BAA-1111 / DSM 21527 / NCTC 11395 / H)</name>
    <name type="common">Leptospira parva</name>
    <dbReference type="NCBI Taxonomy" id="869212"/>
    <lineage>
        <taxon>Bacteria</taxon>
        <taxon>Pseudomonadati</taxon>
        <taxon>Spirochaetota</taxon>
        <taxon>Spirochaetia</taxon>
        <taxon>Leptospirales</taxon>
        <taxon>Leptospiraceae</taxon>
        <taxon>Turneriella</taxon>
    </lineage>
</organism>
<dbReference type="AlphaFoldDB" id="I4B5I6"/>
<evidence type="ECO:0000313" key="3">
    <source>
        <dbReference type="EMBL" id="AFM12543.1"/>
    </source>
</evidence>
<dbReference type="OrthoDB" id="9801684at2"/>
<dbReference type="InterPro" id="IPR027417">
    <property type="entry name" value="P-loop_NTPase"/>
</dbReference>
<dbReference type="Pfam" id="PF13173">
    <property type="entry name" value="AAA_14"/>
    <property type="match status" value="1"/>
</dbReference>
<evidence type="ECO:0000259" key="2">
    <source>
        <dbReference type="Pfam" id="PF13635"/>
    </source>
</evidence>
<protein>
    <recommendedName>
        <fullName evidence="5">ATPase</fullName>
    </recommendedName>
</protein>
<dbReference type="EMBL" id="CP002959">
    <property type="protein sequence ID" value="AFM12543.1"/>
    <property type="molecule type" value="Genomic_DNA"/>
</dbReference>
<dbReference type="InterPro" id="IPR025420">
    <property type="entry name" value="DUF4143"/>
</dbReference>
<gene>
    <name evidence="3" type="ordered locus">Turpa_1896</name>
</gene>
<sequence>MRYLVPHILRDVQKKMVFLGGPRQCGKTTLARELLPESSGRYFNWDSDEDRNDILKKRWSDDDQMLVFDELHKFPRWKNWIKGIYDTSLKKHQIVVTGSARLDVYKRGGDSLFGRYRYWRLHPFSLSELPKGITPRDALKRLMTVGGFPEPFLDNDETEARRWRKERYDRILKDDVRDLEPLKDIQTLSLFVDQLRRRVSSPIVLSNLANELQVSPQTLKHWLEVLERMYLVFVVRPYTKNLPRAVLKPPKVYFFDNADVIGDEGARFENLVATHLLKRIQFKEDSTGFRYELCYVKDKEGREVDFCVVKDGEVDELVEAKLGDTKVSLPLEYYAQRLKPARASQIVNDLKKPYSKGKIVVEGAMHALLSL</sequence>
<dbReference type="PANTHER" id="PTHR43566">
    <property type="entry name" value="CONSERVED PROTEIN"/>
    <property type="match status" value="1"/>
</dbReference>
<feature type="domain" description="DUF4143" evidence="2">
    <location>
        <begin position="174"/>
        <end position="322"/>
    </location>
</feature>
<dbReference type="STRING" id="869212.Turpa_1896"/>
<evidence type="ECO:0000259" key="1">
    <source>
        <dbReference type="Pfam" id="PF13173"/>
    </source>
</evidence>
<name>I4B5I6_TURPD</name>
<accession>I4B5I6</accession>
<evidence type="ECO:0008006" key="5">
    <source>
        <dbReference type="Google" id="ProtNLM"/>
    </source>
</evidence>
<dbReference type="HOGENOM" id="CLU_041527_3_1_12"/>
<dbReference type="Pfam" id="PF13635">
    <property type="entry name" value="DUF4143"/>
    <property type="match status" value="1"/>
</dbReference>
<proteinExistence type="predicted"/>
<dbReference type="Gene3D" id="3.40.50.300">
    <property type="entry name" value="P-loop containing nucleotide triphosphate hydrolases"/>
    <property type="match status" value="1"/>
</dbReference>
<dbReference type="PANTHER" id="PTHR43566:SF1">
    <property type="entry name" value="AAA+ ATPASE DOMAIN-CONTAINING PROTEIN"/>
    <property type="match status" value="1"/>
</dbReference>
<feature type="domain" description="AAA" evidence="1">
    <location>
        <begin position="14"/>
        <end position="129"/>
    </location>
</feature>
<keyword evidence="4" id="KW-1185">Reference proteome</keyword>
<dbReference type="Proteomes" id="UP000006048">
    <property type="component" value="Chromosome"/>
</dbReference>
<dbReference type="RefSeq" id="WP_014803052.1">
    <property type="nucleotide sequence ID" value="NC_018020.1"/>
</dbReference>
<dbReference type="InterPro" id="IPR041682">
    <property type="entry name" value="AAA_14"/>
</dbReference>
<dbReference type="SUPFAM" id="SSF52540">
    <property type="entry name" value="P-loop containing nucleoside triphosphate hydrolases"/>
    <property type="match status" value="1"/>
</dbReference>
<reference evidence="3 4" key="1">
    <citation type="submission" date="2012-06" db="EMBL/GenBank/DDBJ databases">
        <title>The complete chromosome of genome of Turneriella parva DSM 21527.</title>
        <authorList>
            <consortium name="US DOE Joint Genome Institute (JGI-PGF)"/>
            <person name="Lucas S."/>
            <person name="Han J."/>
            <person name="Lapidus A."/>
            <person name="Bruce D."/>
            <person name="Goodwin L."/>
            <person name="Pitluck S."/>
            <person name="Peters L."/>
            <person name="Kyrpides N."/>
            <person name="Mavromatis K."/>
            <person name="Ivanova N."/>
            <person name="Mikhailova N."/>
            <person name="Chertkov O."/>
            <person name="Detter J.C."/>
            <person name="Tapia R."/>
            <person name="Han C."/>
            <person name="Land M."/>
            <person name="Hauser L."/>
            <person name="Markowitz V."/>
            <person name="Cheng J.-F."/>
            <person name="Hugenholtz P."/>
            <person name="Woyke T."/>
            <person name="Wu D."/>
            <person name="Gronow S."/>
            <person name="Wellnitz S."/>
            <person name="Brambilla E."/>
            <person name="Klenk H.-P."/>
            <person name="Eisen J.A."/>
        </authorList>
    </citation>
    <scope>NUCLEOTIDE SEQUENCE [LARGE SCALE GENOMIC DNA]</scope>
    <source>
        <strain evidence="4">ATCC BAA-1111 / DSM 21527 / NCTC 11395 / H</strain>
    </source>
</reference>
<evidence type="ECO:0000313" key="4">
    <source>
        <dbReference type="Proteomes" id="UP000006048"/>
    </source>
</evidence>